<reference evidence="1 2" key="1">
    <citation type="journal article" date="2012" name="J. Bacteriol.">
        <title>Genome Sequence of Nitratireductor pacificus Type Strain pht-3B.</title>
        <authorList>
            <person name="Lai Q."/>
            <person name="Li G."/>
            <person name="Shao Z."/>
        </authorList>
    </citation>
    <scope>NUCLEOTIDE SEQUENCE [LARGE SCALE GENOMIC DNA]</scope>
    <source>
        <strain evidence="2">pht-3B</strain>
    </source>
</reference>
<dbReference type="PATRIC" id="fig|391937.3.peg.3638"/>
<comment type="caution">
    <text evidence="1">The sequence shown here is derived from an EMBL/GenBank/DDBJ whole genome shotgun (WGS) entry which is preliminary data.</text>
</comment>
<keyword evidence="2" id="KW-1185">Reference proteome</keyword>
<dbReference type="Proteomes" id="UP000006786">
    <property type="component" value="Unassembled WGS sequence"/>
</dbReference>
<accession>K2LIA9</accession>
<dbReference type="AlphaFoldDB" id="K2LIA9"/>
<gene>
    <name evidence="1" type="ORF">NA2_17701</name>
</gene>
<evidence type="ECO:0000313" key="2">
    <source>
        <dbReference type="Proteomes" id="UP000006786"/>
    </source>
</evidence>
<organism evidence="1 2">
    <name type="scientific">Nitratireductor pacificus pht-3B</name>
    <dbReference type="NCBI Taxonomy" id="391937"/>
    <lineage>
        <taxon>Bacteria</taxon>
        <taxon>Pseudomonadati</taxon>
        <taxon>Pseudomonadota</taxon>
        <taxon>Alphaproteobacteria</taxon>
        <taxon>Hyphomicrobiales</taxon>
        <taxon>Phyllobacteriaceae</taxon>
        <taxon>Nitratireductor</taxon>
    </lineage>
</organism>
<evidence type="ECO:0000313" key="1">
    <source>
        <dbReference type="EMBL" id="EKF17489.1"/>
    </source>
</evidence>
<dbReference type="EMBL" id="AMRM01000023">
    <property type="protein sequence ID" value="EKF17489.1"/>
    <property type="molecule type" value="Genomic_DNA"/>
</dbReference>
<proteinExistence type="predicted"/>
<protein>
    <submittedName>
        <fullName evidence="1">Uncharacterized protein</fullName>
    </submittedName>
</protein>
<name>K2LIA9_9HYPH</name>
<dbReference type="eggNOG" id="ENOG503485T">
    <property type="taxonomic scope" value="Bacteria"/>
</dbReference>
<sequence>MWSLVTGVSDDGANWQLAGSTWEAQVVVEPRRWIGLAFEARDPATGRKASYDIDTDLYDIRDAYRDFAEAIEDDIIAFLGDLRDGRVLRKVGGSGFVVLVPAGDGFTRITKGWVLTTSERSEGLRAGEEYVPIG</sequence>